<evidence type="ECO:0000313" key="3">
    <source>
        <dbReference type="Proteomes" id="UP001285441"/>
    </source>
</evidence>
<dbReference type="AlphaFoldDB" id="A0AAE0NNG0"/>
<dbReference type="Proteomes" id="UP001285441">
    <property type="component" value="Unassembled WGS sequence"/>
</dbReference>
<dbReference type="GO" id="GO:0005634">
    <property type="term" value="C:nucleus"/>
    <property type="evidence" value="ECO:0007669"/>
    <property type="project" value="TreeGrafter"/>
</dbReference>
<dbReference type="EMBL" id="JAULSW010000004">
    <property type="protein sequence ID" value="KAK3384766.1"/>
    <property type="molecule type" value="Genomic_DNA"/>
</dbReference>
<gene>
    <name evidence="2" type="ORF">B0H63DRAFT_393605</name>
</gene>
<feature type="compositionally biased region" description="Polar residues" evidence="1">
    <location>
        <begin position="535"/>
        <end position="547"/>
    </location>
</feature>
<reference evidence="2" key="2">
    <citation type="submission" date="2023-06" db="EMBL/GenBank/DDBJ databases">
        <authorList>
            <consortium name="Lawrence Berkeley National Laboratory"/>
            <person name="Haridas S."/>
            <person name="Hensen N."/>
            <person name="Bonometti L."/>
            <person name="Westerberg I."/>
            <person name="Brannstrom I.O."/>
            <person name="Guillou S."/>
            <person name="Cros-Aarteil S."/>
            <person name="Calhoun S."/>
            <person name="Kuo A."/>
            <person name="Mondo S."/>
            <person name="Pangilinan J."/>
            <person name="Riley R."/>
            <person name="LaButti K."/>
            <person name="Andreopoulos B."/>
            <person name="Lipzen A."/>
            <person name="Chen C."/>
            <person name="Yanf M."/>
            <person name="Daum C."/>
            <person name="Ng V."/>
            <person name="Clum A."/>
            <person name="Steindorff A."/>
            <person name="Ohm R."/>
            <person name="Martin F."/>
            <person name="Silar P."/>
            <person name="Natvig D."/>
            <person name="Lalanne C."/>
            <person name="Gautier V."/>
            <person name="Ament-velasquez S.L."/>
            <person name="Kruys A."/>
            <person name="Hutchinson M.I."/>
            <person name="Powell A.J."/>
            <person name="Barry K."/>
            <person name="Miller A.N."/>
            <person name="Grigoriev I.V."/>
            <person name="Debuchy R."/>
            <person name="Gladieux P."/>
            <person name="Thoren M.H."/>
            <person name="Johannesson H."/>
        </authorList>
    </citation>
    <scope>NUCLEOTIDE SEQUENCE</scope>
    <source>
        <strain evidence="2">CBS 232.78</strain>
    </source>
</reference>
<evidence type="ECO:0000313" key="2">
    <source>
        <dbReference type="EMBL" id="KAK3384766.1"/>
    </source>
</evidence>
<accession>A0AAE0NNG0</accession>
<sequence length="613" mass="68448">MDPAGEPRPGDDGFDGFRMTLPENCVEYMVLNVGGKNEVSETHLPTLEKVRKAAAKKLSQLAKDYIWQRDGFSLETKLQNNLTYLHGITDFGDNVEDEWLIVFLLRQLSKDFPSLWIRVSDNDGEFLLIEAAKVLPKWLSPENDSMRVWIHEGKLFIIPLKATEEKAVSKPLALREAVDTIKSAPDSLLHSTNVEAEAFYRLEKYPGQISESLHYAVVTIPRKLAYILHERPKAIAPATEAFYLRDPVIVKRLLTPSYSLLFPPTDLVTVGIRFTKVLYAQLKSQRFEVMPAWGGLVQSTELDTDEDSRLALRKLAQLELGMKVTAGFEILAKDAHDSDNRLVREVALLLDDLEEEGDSSLPTDEEIGKWEDAKREDNDLWMDINYADFEHELSGQGRGKPKAKGSGFGNPRAEADLKKIVSRFESFLNDEDAGVDGIHVDEMDEDNDSDDEESEDEDKEVSLDEEQFSKMLGEMMGRPSENTGQKKDEGKAATYDHLDDPDSEANDEDDAEEIRKVMVQMESELSGLGVLSLEPTSKTQSSLQSRANPGDGGSNAGAEEEDDDAMDIDYNLAKNLLESFKSQAGMAGPAGNLLGLMGMTLPRDEECSDEEKK</sequence>
<dbReference type="PANTHER" id="PTHR13060:SF0">
    <property type="entry name" value="PROTEIN ECDYSONELESS HOMOLOG"/>
    <property type="match status" value="1"/>
</dbReference>
<protein>
    <submittedName>
        <fullName evidence="2">SGT1 protein-domain-containing protein</fullName>
    </submittedName>
</protein>
<feature type="region of interest" description="Disordered" evidence="1">
    <location>
        <begin position="392"/>
        <end position="411"/>
    </location>
</feature>
<feature type="compositionally biased region" description="Acidic residues" evidence="1">
    <location>
        <begin position="501"/>
        <end position="512"/>
    </location>
</feature>
<feature type="compositionally biased region" description="Low complexity" evidence="1">
    <location>
        <begin position="522"/>
        <end position="534"/>
    </location>
</feature>
<name>A0AAE0NNG0_9PEZI</name>
<feature type="compositionally biased region" description="Acidic residues" evidence="1">
    <location>
        <begin position="442"/>
        <end position="466"/>
    </location>
</feature>
<dbReference type="PANTHER" id="PTHR13060">
    <property type="entry name" value="SGT1 PROTEIN HSGT1 SUPPRESSOR OF GCR2"/>
    <property type="match status" value="1"/>
</dbReference>
<dbReference type="Pfam" id="PF07093">
    <property type="entry name" value="SGT1"/>
    <property type="match status" value="2"/>
</dbReference>
<organism evidence="2 3">
    <name type="scientific">Podospora didyma</name>
    <dbReference type="NCBI Taxonomy" id="330526"/>
    <lineage>
        <taxon>Eukaryota</taxon>
        <taxon>Fungi</taxon>
        <taxon>Dikarya</taxon>
        <taxon>Ascomycota</taxon>
        <taxon>Pezizomycotina</taxon>
        <taxon>Sordariomycetes</taxon>
        <taxon>Sordariomycetidae</taxon>
        <taxon>Sordariales</taxon>
        <taxon>Podosporaceae</taxon>
        <taxon>Podospora</taxon>
    </lineage>
</organism>
<evidence type="ECO:0000256" key="1">
    <source>
        <dbReference type="SAM" id="MobiDB-lite"/>
    </source>
</evidence>
<dbReference type="InterPro" id="IPR010770">
    <property type="entry name" value="Ecd"/>
</dbReference>
<keyword evidence="3" id="KW-1185">Reference proteome</keyword>
<comment type="caution">
    <text evidence="2">The sequence shown here is derived from an EMBL/GenBank/DDBJ whole genome shotgun (WGS) entry which is preliminary data.</text>
</comment>
<feature type="compositionally biased region" description="Basic and acidic residues" evidence="1">
    <location>
        <begin position="484"/>
        <end position="500"/>
    </location>
</feature>
<proteinExistence type="predicted"/>
<reference evidence="2" key="1">
    <citation type="journal article" date="2023" name="Mol. Phylogenet. Evol.">
        <title>Genome-scale phylogeny and comparative genomics of the fungal order Sordariales.</title>
        <authorList>
            <person name="Hensen N."/>
            <person name="Bonometti L."/>
            <person name="Westerberg I."/>
            <person name="Brannstrom I.O."/>
            <person name="Guillou S."/>
            <person name="Cros-Aarteil S."/>
            <person name="Calhoun S."/>
            <person name="Haridas S."/>
            <person name="Kuo A."/>
            <person name="Mondo S."/>
            <person name="Pangilinan J."/>
            <person name="Riley R."/>
            <person name="LaButti K."/>
            <person name="Andreopoulos B."/>
            <person name="Lipzen A."/>
            <person name="Chen C."/>
            <person name="Yan M."/>
            <person name="Daum C."/>
            <person name="Ng V."/>
            <person name="Clum A."/>
            <person name="Steindorff A."/>
            <person name="Ohm R.A."/>
            <person name="Martin F."/>
            <person name="Silar P."/>
            <person name="Natvig D.O."/>
            <person name="Lalanne C."/>
            <person name="Gautier V."/>
            <person name="Ament-Velasquez S.L."/>
            <person name="Kruys A."/>
            <person name="Hutchinson M.I."/>
            <person name="Powell A.J."/>
            <person name="Barry K."/>
            <person name="Miller A.N."/>
            <person name="Grigoriev I.V."/>
            <person name="Debuchy R."/>
            <person name="Gladieux P."/>
            <person name="Hiltunen Thoren M."/>
            <person name="Johannesson H."/>
        </authorList>
    </citation>
    <scope>NUCLEOTIDE SEQUENCE</scope>
    <source>
        <strain evidence="2">CBS 232.78</strain>
    </source>
</reference>
<feature type="region of interest" description="Disordered" evidence="1">
    <location>
        <begin position="432"/>
        <end position="564"/>
    </location>
</feature>